<dbReference type="Proteomes" id="UP001266305">
    <property type="component" value="Unassembled WGS sequence"/>
</dbReference>
<protein>
    <submittedName>
        <fullName evidence="2">Uncharacterized protein</fullName>
    </submittedName>
</protein>
<feature type="compositionally biased region" description="Low complexity" evidence="1">
    <location>
        <begin position="514"/>
        <end position="531"/>
    </location>
</feature>
<feature type="compositionally biased region" description="Pro residues" evidence="1">
    <location>
        <begin position="298"/>
        <end position="309"/>
    </location>
</feature>
<name>A0ABQ9WG52_SAGOE</name>
<feature type="compositionally biased region" description="Basic and acidic residues" evidence="1">
    <location>
        <begin position="413"/>
        <end position="425"/>
    </location>
</feature>
<feature type="region of interest" description="Disordered" evidence="1">
    <location>
        <begin position="250"/>
        <end position="318"/>
    </location>
</feature>
<feature type="region of interest" description="Disordered" evidence="1">
    <location>
        <begin position="213"/>
        <end position="238"/>
    </location>
</feature>
<feature type="compositionally biased region" description="Basic residues" evidence="1">
    <location>
        <begin position="454"/>
        <end position="472"/>
    </location>
</feature>
<keyword evidence="3" id="KW-1185">Reference proteome</keyword>
<evidence type="ECO:0000313" key="2">
    <source>
        <dbReference type="EMBL" id="KAK2120628.1"/>
    </source>
</evidence>
<proteinExistence type="predicted"/>
<gene>
    <name evidence="2" type="ORF">P7K49_002014</name>
</gene>
<feature type="compositionally biased region" description="Pro residues" evidence="1">
    <location>
        <begin position="487"/>
        <end position="496"/>
    </location>
</feature>
<reference evidence="2 3" key="1">
    <citation type="submission" date="2023-05" db="EMBL/GenBank/DDBJ databases">
        <title>B98-5 Cell Line De Novo Hybrid Assembly: An Optical Mapping Approach.</title>
        <authorList>
            <person name="Kananen K."/>
            <person name="Auerbach J.A."/>
            <person name="Kautto E."/>
            <person name="Blachly J.S."/>
        </authorList>
    </citation>
    <scope>NUCLEOTIDE SEQUENCE [LARGE SCALE GENOMIC DNA]</scope>
    <source>
        <strain evidence="2">B95-8</strain>
        <tissue evidence="2">Cell line</tissue>
    </source>
</reference>
<organism evidence="2 3">
    <name type="scientific">Saguinus oedipus</name>
    <name type="common">Cotton-top tamarin</name>
    <name type="synonym">Oedipomidas oedipus</name>
    <dbReference type="NCBI Taxonomy" id="9490"/>
    <lineage>
        <taxon>Eukaryota</taxon>
        <taxon>Metazoa</taxon>
        <taxon>Chordata</taxon>
        <taxon>Craniata</taxon>
        <taxon>Vertebrata</taxon>
        <taxon>Euteleostomi</taxon>
        <taxon>Mammalia</taxon>
        <taxon>Eutheria</taxon>
        <taxon>Euarchontoglires</taxon>
        <taxon>Primates</taxon>
        <taxon>Haplorrhini</taxon>
        <taxon>Platyrrhini</taxon>
        <taxon>Cebidae</taxon>
        <taxon>Callitrichinae</taxon>
        <taxon>Saguinus</taxon>
    </lineage>
</organism>
<evidence type="ECO:0000313" key="3">
    <source>
        <dbReference type="Proteomes" id="UP001266305"/>
    </source>
</evidence>
<feature type="compositionally biased region" description="Gly residues" evidence="1">
    <location>
        <begin position="438"/>
        <end position="447"/>
    </location>
</feature>
<accession>A0ABQ9WG52</accession>
<comment type="caution">
    <text evidence="2">The sequence shown here is derived from an EMBL/GenBank/DDBJ whole genome shotgun (WGS) entry which is preliminary data.</text>
</comment>
<dbReference type="EMBL" id="JASSZA010000001">
    <property type="protein sequence ID" value="KAK2120628.1"/>
    <property type="molecule type" value="Genomic_DNA"/>
</dbReference>
<feature type="compositionally biased region" description="Low complexity" evidence="1">
    <location>
        <begin position="250"/>
        <end position="297"/>
    </location>
</feature>
<sequence length="544" mass="58299">MAGASRVGALLSLGSGTQSRTALWVDFWLTSAGTHAVLLWTAAQWEAGQSNPELEPGDCKAGRARETHSQEGAVALLLPWHSHLTGQPRVTGDHLGLHTTLFLTTGAISRCRCPSRSRMEGENSPWSLKQKTKNEDRHQDAFSHLDVFIFKFFALFIFVEAMLPGMPPRLVWNSQHKRSEAGMTVKRFLAFLLCYLLVAFARPDVRVKAALSPAAGTHTQERSPIHSLLGNPQDTHQPVRTRRSDIIVGALPSLGGPGAAAGPAPSPGLSPTSAPCRPGPRGVGGPYPSRPSWSPGAPSLPPSPSPPSPRSGQRRAPLHTALSGPDLLRLQGGFPGGPAPPQSLAAARRVADTAGRGRDRSQALLWNQRTTPRERACALTLLGVRRRMRGGTAQDRHAQASYLRLRRIRRGEEATDCSRCRRVPDAQRGPEQGEGRRGSVGAGGGGVRPPYGGRRGKALRLPRWAKRLRRLRPSAPSSAGRPQPGTCEPPPQPPRRLPSCAPRHHAAALRTEPRGTGAPAGPAPGTAGWPRSPGRRRLRGEGTG</sequence>
<feature type="region of interest" description="Disordered" evidence="1">
    <location>
        <begin position="413"/>
        <end position="544"/>
    </location>
</feature>
<feature type="compositionally biased region" description="Low complexity" evidence="1">
    <location>
        <begin position="473"/>
        <end position="486"/>
    </location>
</feature>
<evidence type="ECO:0000256" key="1">
    <source>
        <dbReference type="SAM" id="MobiDB-lite"/>
    </source>
</evidence>